<keyword evidence="2" id="KW-1185">Reference proteome</keyword>
<reference evidence="1" key="2">
    <citation type="submission" date="2018-05" db="EMBL/GenBank/DDBJ databases">
        <title>OgluRS3 (Oryza glumaepatula Reference Sequence Version 3).</title>
        <authorList>
            <person name="Zhang J."/>
            <person name="Kudrna D."/>
            <person name="Lee S."/>
            <person name="Talag J."/>
            <person name="Welchert J."/>
            <person name="Wing R.A."/>
        </authorList>
    </citation>
    <scope>NUCLEOTIDE SEQUENCE [LARGE SCALE GENOMIC DNA]</scope>
</reference>
<dbReference type="HOGENOM" id="CLU_2214043_0_0_1"/>
<protein>
    <submittedName>
        <fullName evidence="1">Uncharacterized protein</fullName>
    </submittedName>
</protein>
<dbReference type="Gramene" id="OGLUM02G08480.5">
    <property type="protein sequence ID" value="OGLUM02G08480.5"/>
    <property type="gene ID" value="OGLUM02G08480"/>
</dbReference>
<dbReference type="Proteomes" id="UP000026961">
    <property type="component" value="Chromosome 2"/>
</dbReference>
<name>A0A0D9YP66_9ORYZ</name>
<evidence type="ECO:0000313" key="2">
    <source>
        <dbReference type="Proteomes" id="UP000026961"/>
    </source>
</evidence>
<accession>A0A0D9YP66</accession>
<dbReference type="EnsemblPlants" id="OGLUM02G08480.5">
    <property type="protein sequence ID" value="OGLUM02G08480.5"/>
    <property type="gene ID" value="OGLUM02G08480"/>
</dbReference>
<organism evidence="1">
    <name type="scientific">Oryza glumipatula</name>
    <dbReference type="NCBI Taxonomy" id="40148"/>
    <lineage>
        <taxon>Eukaryota</taxon>
        <taxon>Viridiplantae</taxon>
        <taxon>Streptophyta</taxon>
        <taxon>Embryophyta</taxon>
        <taxon>Tracheophyta</taxon>
        <taxon>Spermatophyta</taxon>
        <taxon>Magnoliopsida</taxon>
        <taxon>Liliopsida</taxon>
        <taxon>Poales</taxon>
        <taxon>Poaceae</taxon>
        <taxon>BOP clade</taxon>
        <taxon>Oryzoideae</taxon>
        <taxon>Oryzeae</taxon>
        <taxon>Oryzinae</taxon>
        <taxon>Oryza</taxon>
    </lineage>
</organism>
<evidence type="ECO:0000313" key="1">
    <source>
        <dbReference type="EnsemblPlants" id="OGLUM02G08480.5"/>
    </source>
</evidence>
<sequence>MSPTSARPSQSCPTIPFFSLRRRRPWPRRACRAAAAAEDAMADGRWRRRTIEVSLARRRIPSWVQFARDERKLQSPASRWLYARSRYLKFGNNPKDGTTPVSPVATR</sequence>
<dbReference type="AlphaFoldDB" id="A0A0D9YP66"/>
<proteinExistence type="predicted"/>
<reference evidence="1" key="1">
    <citation type="submission" date="2015-04" db="UniProtKB">
        <authorList>
            <consortium name="EnsemblPlants"/>
        </authorList>
    </citation>
    <scope>IDENTIFICATION</scope>
</reference>